<comment type="caution">
    <text evidence="3">The sequence shown here is derived from an EMBL/GenBank/DDBJ whole genome shotgun (WGS) entry which is preliminary data.</text>
</comment>
<organism evidence="3 4">
    <name type="scientific">Micromonospora palomenae</name>
    <dbReference type="NCBI Taxonomy" id="1461247"/>
    <lineage>
        <taxon>Bacteria</taxon>
        <taxon>Bacillati</taxon>
        <taxon>Actinomycetota</taxon>
        <taxon>Actinomycetes</taxon>
        <taxon>Micromonosporales</taxon>
        <taxon>Micromonosporaceae</taxon>
        <taxon>Micromonospora</taxon>
    </lineage>
</organism>
<reference evidence="3 4" key="1">
    <citation type="submission" date="2019-06" db="EMBL/GenBank/DDBJ databases">
        <title>Sequencing the genomes of 1000 actinobacteria strains.</title>
        <authorList>
            <person name="Klenk H.-P."/>
        </authorList>
    </citation>
    <scope>NUCLEOTIDE SEQUENCE [LARGE SCALE GENOMIC DNA]</scope>
    <source>
        <strain evidence="3 4">DSM 102131</strain>
    </source>
</reference>
<dbReference type="RefSeq" id="WP_154937985.1">
    <property type="nucleotide sequence ID" value="NZ_VIXA01000001.1"/>
</dbReference>
<evidence type="ECO:0000256" key="1">
    <source>
        <dbReference type="SAM" id="MobiDB-lite"/>
    </source>
</evidence>
<keyword evidence="4" id="KW-1185">Reference proteome</keyword>
<accession>A0A561WXU7</accession>
<feature type="compositionally biased region" description="Low complexity" evidence="1">
    <location>
        <begin position="81"/>
        <end position="92"/>
    </location>
</feature>
<feature type="region of interest" description="Disordered" evidence="1">
    <location>
        <begin position="38"/>
        <end position="102"/>
    </location>
</feature>
<dbReference type="EMBL" id="VIXA01000001">
    <property type="protein sequence ID" value="TWG28631.1"/>
    <property type="molecule type" value="Genomic_DNA"/>
</dbReference>
<protein>
    <submittedName>
        <fullName evidence="3">Uncharacterized protein</fullName>
    </submittedName>
</protein>
<proteinExistence type="predicted"/>
<sequence>MDAHQAGYLVGRLACLVVPLLLIVGLVVLGVVLLVRKGRPTTPPHHPGGFYPAPGTFPTPPYPTPPPSGQAYPVPGPSHPAHPGHGEGYPPHGWSPPGDGSR</sequence>
<evidence type="ECO:0000313" key="3">
    <source>
        <dbReference type="EMBL" id="TWG28631.1"/>
    </source>
</evidence>
<keyword evidence="2" id="KW-0812">Transmembrane</keyword>
<keyword evidence="2" id="KW-0472">Membrane</keyword>
<keyword evidence="2" id="KW-1133">Transmembrane helix</keyword>
<name>A0A561WXU7_9ACTN</name>
<dbReference type="AlphaFoldDB" id="A0A561WXU7"/>
<dbReference type="Proteomes" id="UP000319927">
    <property type="component" value="Unassembled WGS sequence"/>
</dbReference>
<gene>
    <name evidence="3" type="ORF">FHX75_111788</name>
</gene>
<evidence type="ECO:0000313" key="4">
    <source>
        <dbReference type="Proteomes" id="UP000319927"/>
    </source>
</evidence>
<evidence type="ECO:0000256" key="2">
    <source>
        <dbReference type="SAM" id="Phobius"/>
    </source>
</evidence>
<feature type="compositionally biased region" description="Pro residues" evidence="1">
    <location>
        <begin position="55"/>
        <end position="80"/>
    </location>
</feature>
<feature type="transmembrane region" description="Helical" evidence="2">
    <location>
        <begin position="6"/>
        <end position="35"/>
    </location>
</feature>